<feature type="signal peptide" evidence="1">
    <location>
        <begin position="1"/>
        <end position="23"/>
    </location>
</feature>
<evidence type="ECO:0000256" key="1">
    <source>
        <dbReference type="SAM" id="SignalP"/>
    </source>
</evidence>
<dbReference type="AlphaFoldDB" id="A0A7X8SK38"/>
<dbReference type="PROSITE" id="PS51257">
    <property type="entry name" value="PROKAR_LIPOPROTEIN"/>
    <property type="match status" value="1"/>
</dbReference>
<dbReference type="RefSeq" id="WP_168882408.1">
    <property type="nucleotide sequence ID" value="NZ_JABAIL010000003.1"/>
</dbReference>
<organism evidence="3 4">
    <name type="scientific">Flammeovirga agarivorans</name>
    <dbReference type="NCBI Taxonomy" id="2726742"/>
    <lineage>
        <taxon>Bacteria</taxon>
        <taxon>Pseudomonadati</taxon>
        <taxon>Bacteroidota</taxon>
        <taxon>Cytophagia</taxon>
        <taxon>Cytophagales</taxon>
        <taxon>Flammeovirgaceae</taxon>
        <taxon>Flammeovirga</taxon>
    </lineage>
</organism>
<dbReference type="Proteomes" id="UP000585050">
    <property type="component" value="Unassembled WGS sequence"/>
</dbReference>
<dbReference type="EMBL" id="JABAIL010000003">
    <property type="protein sequence ID" value="NLR91693.1"/>
    <property type="molecule type" value="Genomic_DNA"/>
</dbReference>
<dbReference type="Pfam" id="PF16871">
    <property type="entry name" value="DUF5077"/>
    <property type="match status" value="1"/>
</dbReference>
<dbReference type="InterPro" id="IPR031712">
    <property type="entry name" value="DUF5077"/>
</dbReference>
<evidence type="ECO:0000313" key="4">
    <source>
        <dbReference type="Proteomes" id="UP000585050"/>
    </source>
</evidence>
<protein>
    <submittedName>
        <fullName evidence="3">DUF3472 domain-containing protein</fullName>
    </submittedName>
</protein>
<dbReference type="InterPro" id="IPR021862">
    <property type="entry name" value="DUF3472"/>
</dbReference>
<evidence type="ECO:0000313" key="3">
    <source>
        <dbReference type="EMBL" id="NLR91693.1"/>
    </source>
</evidence>
<accession>A0A7X8SK38</accession>
<keyword evidence="1" id="KW-0732">Signal</keyword>
<dbReference type="Pfam" id="PF11958">
    <property type="entry name" value="DUF3472"/>
    <property type="match status" value="1"/>
</dbReference>
<reference evidence="3 4" key="1">
    <citation type="submission" date="2020-04" db="EMBL/GenBank/DDBJ databases">
        <title>Flammeovirga sp. SR4, a novel species isolated from seawater.</title>
        <authorList>
            <person name="Wang X."/>
        </authorList>
    </citation>
    <scope>NUCLEOTIDE SEQUENCE [LARGE SCALE GENOMIC DNA]</scope>
    <source>
        <strain evidence="3 4">SR4</strain>
    </source>
</reference>
<feature type="domain" description="DUF5077" evidence="2">
    <location>
        <begin position="31"/>
        <end position="142"/>
    </location>
</feature>
<gene>
    <name evidence="3" type="ORF">HGP29_10775</name>
</gene>
<sequence>MRKIVYLVSLFSLLFTACETKQAGTPIELSIAENAWLDVAKGRLTGIDTAGINEWDGQENLDVYFFAEKSGTIKLKMKGSAPQGTSLEVALGDTEKTGQLKGKKSEVLLGTYEIQKEGYQCITIKNTSKKPVNITSLEVVPLSENTFYSIPKDNPYFGRRGPSVHLNYQLPAEAKDKDIQWYYSEIEVPEGQDALGSYFMANGFGEGYFGIQVNSETERRILFSVWSPYQTDNPNEIPEDQRIQLMSKGSGVHTGKFGDEGSGGQSYKVFPWKAGVPYKFLLKGEPVDATHTQYTAYFYAPEKGQWDLIASFKRPKTHTYLKRFHSFLENFIPEYGTEQRMALYKNQWVGDKEGKWYPIESAKFSADATARGLHRFDYEGGVTKNEFYLENCGFFNNETAVGTEFKKTKPSTLELDVMNIEKVAMKESRSNTKQRL</sequence>
<feature type="chain" id="PRO_5031306920" evidence="1">
    <location>
        <begin position="24"/>
        <end position="436"/>
    </location>
</feature>
<evidence type="ECO:0000259" key="2">
    <source>
        <dbReference type="Pfam" id="PF16871"/>
    </source>
</evidence>
<name>A0A7X8SK38_9BACT</name>
<proteinExistence type="predicted"/>
<comment type="caution">
    <text evidence="3">The sequence shown here is derived from an EMBL/GenBank/DDBJ whole genome shotgun (WGS) entry which is preliminary data.</text>
</comment>
<keyword evidence="4" id="KW-1185">Reference proteome</keyword>